<organism evidence="1 2">
    <name type="scientific">Frankliniella fusca</name>
    <dbReference type="NCBI Taxonomy" id="407009"/>
    <lineage>
        <taxon>Eukaryota</taxon>
        <taxon>Metazoa</taxon>
        <taxon>Ecdysozoa</taxon>
        <taxon>Arthropoda</taxon>
        <taxon>Hexapoda</taxon>
        <taxon>Insecta</taxon>
        <taxon>Pterygota</taxon>
        <taxon>Neoptera</taxon>
        <taxon>Paraneoptera</taxon>
        <taxon>Thysanoptera</taxon>
        <taxon>Terebrantia</taxon>
        <taxon>Thripoidea</taxon>
        <taxon>Thripidae</taxon>
        <taxon>Frankliniella</taxon>
    </lineage>
</organism>
<dbReference type="EMBL" id="JAHWGI010001208">
    <property type="protein sequence ID" value="KAK3924916.1"/>
    <property type="molecule type" value="Genomic_DNA"/>
</dbReference>
<sequence length="241" mass="27562">MLWYGKGLTGHIRSAPLRSGLLDRLVDSHSPSVLQVVAAVALVLLPALQVAHARAPLSAEITQRAHRPRGGAHKGMRLTPNFHEFHHCLDKEHFLRITSEETMLNEYGDELWNVGFNLSEPTKSFRMFKVVIHKCSLTRDACEYWNTWSWDVAVCSLLFLNNTVWAPLVQRIEPKLTCPVLAGPYQTVNASLDFNSVEQATRGFMIDKNSWRVEVQLYNELRDLYLCFSFLAKLTRVKIRN</sequence>
<gene>
    <name evidence="1" type="ORF">KUF71_013189</name>
</gene>
<protein>
    <submittedName>
        <fullName evidence="1">Conserved oligomeric Golgi complex subunit 2</fullName>
    </submittedName>
</protein>
<name>A0AAE1HQE3_9NEOP</name>
<dbReference type="Proteomes" id="UP001219518">
    <property type="component" value="Unassembled WGS sequence"/>
</dbReference>
<proteinExistence type="predicted"/>
<keyword evidence="2" id="KW-1185">Reference proteome</keyword>
<comment type="caution">
    <text evidence="1">The sequence shown here is derived from an EMBL/GenBank/DDBJ whole genome shotgun (WGS) entry which is preliminary data.</text>
</comment>
<dbReference type="AlphaFoldDB" id="A0AAE1HQE3"/>
<evidence type="ECO:0000313" key="2">
    <source>
        <dbReference type="Proteomes" id="UP001219518"/>
    </source>
</evidence>
<reference evidence="1" key="2">
    <citation type="journal article" date="2023" name="BMC Genomics">
        <title>Pest status, molecular evolution, and epigenetic factors derived from the genome assembly of Frankliniella fusca, a thysanopteran phytovirus vector.</title>
        <authorList>
            <person name="Catto M.A."/>
            <person name="Labadie P.E."/>
            <person name="Jacobson A.L."/>
            <person name="Kennedy G.G."/>
            <person name="Srinivasan R."/>
            <person name="Hunt B.G."/>
        </authorList>
    </citation>
    <scope>NUCLEOTIDE SEQUENCE</scope>
    <source>
        <strain evidence="1">PL_HMW_Pooled</strain>
    </source>
</reference>
<reference evidence="1" key="1">
    <citation type="submission" date="2021-07" db="EMBL/GenBank/DDBJ databases">
        <authorList>
            <person name="Catto M.A."/>
            <person name="Jacobson A."/>
            <person name="Kennedy G."/>
            <person name="Labadie P."/>
            <person name="Hunt B.G."/>
            <person name="Srinivasan R."/>
        </authorList>
    </citation>
    <scope>NUCLEOTIDE SEQUENCE</scope>
    <source>
        <strain evidence="1">PL_HMW_Pooled</strain>
        <tissue evidence="1">Head</tissue>
    </source>
</reference>
<accession>A0AAE1HQE3</accession>
<evidence type="ECO:0000313" key="1">
    <source>
        <dbReference type="EMBL" id="KAK3924916.1"/>
    </source>
</evidence>